<feature type="signal peptide" evidence="3">
    <location>
        <begin position="1"/>
        <end position="24"/>
    </location>
</feature>
<organism evidence="4 5">
    <name type="scientific">Porcisia hertigi</name>
    <dbReference type="NCBI Taxonomy" id="2761500"/>
    <lineage>
        <taxon>Eukaryota</taxon>
        <taxon>Discoba</taxon>
        <taxon>Euglenozoa</taxon>
        <taxon>Kinetoplastea</taxon>
        <taxon>Metakinetoplastina</taxon>
        <taxon>Trypanosomatida</taxon>
        <taxon>Trypanosomatidae</taxon>
        <taxon>Leishmaniinae</taxon>
        <taxon>Porcisia</taxon>
    </lineage>
</organism>
<feature type="compositionally biased region" description="Polar residues" evidence="1">
    <location>
        <begin position="116"/>
        <end position="129"/>
    </location>
</feature>
<keyword evidence="2" id="KW-0812">Transmembrane</keyword>
<feature type="compositionally biased region" description="Basic and acidic residues" evidence="1">
    <location>
        <begin position="102"/>
        <end position="111"/>
    </location>
</feature>
<name>A0A836HPD1_9TRYP</name>
<comment type="caution">
    <text evidence="4">The sequence shown here is derived from an EMBL/GenBank/DDBJ whole genome shotgun (WGS) entry which is preliminary data.</text>
</comment>
<evidence type="ECO:0000256" key="1">
    <source>
        <dbReference type="SAM" id="MobiDB-lite"/>
    </source>
</evidence>
<dbReference type="EMBL" id="JAFJZO010000036">
    <property type="protein sequence ID" value="KAG5489977.1"/>
    <property type="molecule type" value="Genomic_DNA"/>
</dbReference>
<dbReference type="KEGG" id="phet:94286225"/>
<sequence length="551" mass="61740">MPSSFVFVPAVLAVLCLLVSLTARCDPSTYGPSHTVIIESGTLPEAKTFAQLRLRAGEWAYHFNAGEEAAFFEVEDAANRQWQKHKAELRLSQAYRQRLHQEKDITGREKMGSSAYHDNTQGRNSTPLSSADYFSDRSVRRRRTERLKRQSQYSDANAQEVADARVVVEKEIAALWDYFLTAGASDSANDQQYLGIVERHFSHTFVNRSAAGAFVTAPWVSSSLLHVPLVVVDANLLPVMQHEIRDVGDLWKTLHAKAPSPAASAAKVEEQLRLLSLIVKESKRVGAEVALLARPLVEATTGWVAATLTTTAEAIVANDESTEVKRAKLKQLLKQQSQLRKLRLLLEKYTKAYQSPVRQGEVFTGEATLFALQLIAKQRFGDDVSGLLNAVPTLSFTAPLTGLLEEEWRIHVLIPYAVSVVYSIVFTWVAEELKSRFLSRVKAGRPCAPNFAVSGVVERSRSRARQAFMFISFLELVVPPLLPIMVALVHLRRARTWIWSLIVLMRPSQRVMCLTALALFSALNHVIAVMVRYLFDMVDPLTYRRQLAKKK</sequence>
<feature type="transmembrane region" description="Helical" evidence="2">
    <location>
        <begin position="408"/>
        <end position="430"/>
    </location>
</feature>
<evidence type="ECO:0008006" key="6">
    <source>
        <dbReference type="Google" id="ProtNLM"/>
    </source>
</evidence>
<dbReference type="Proteomes" id="UP000674318">
    <property type="component" value="Unassembled WGS sequence"/>
</dbReference>
<evidence type="ECO:0000313" key="4">
    <source>
        <dbReference type="EMBL" id="KAG5489977.1"/>
    </source>
</evidence>
<evidence type="ECO:0000313" key="5">
    <source>
        <dbReference type="Proteomes" id="UP000674318"/>
    </source>
</evidence>
<protein>
    <recommendedName>
        <fullName evidence="6">Membrane-associated protein</fullName>
    </recommendedName>
</protein>
<keyword evidence="5" id="KW-1185">Reference proteome</keyword>
<dbReference type="OrthoDB" id="273175at2759"/>
<evidence type="ECO:0000256" key="2">
    <source>
        <dbReference type="SAM" id="Phobius"/>
    </source>
</evidence>
<dbReference type="AlphaFoldDB" id="A0A836HPD1"/>
<dbReference type="GeneID" id="94286225"/>
<keyword evidence="2" id="KW-0472">Membrane</keyword>
<proteinExistence type="predicted"/>
<keyword evidence="2" id="KW-1133">Transmembrane helix</keyword>
<gene>
    <name evidence="4" type="ORF">JKF63_00096</name>
</gene>
<dbReference type="RefSeq" id="XP_067752305.1">
    <property type="nucleotide sequence ID" value="XM_067896148.1"/>
</dbReference>
<feature type="chain" id="PRO_5032277087" description="Membrane-associated protein" evidence="3">
    <location>
        <begin position="25"/>
        <end position="551"/>
    </location>
</feature>
<feature type="transmembrane region" description="Helical" evidence="2">
    <location>
        <begin position="511"/>
        <end position="535"/>
    </location>
</feature>
<feature type="region of interest" description="Disordered" evidence="1">
    <location>
        <begin position="102"/>
        <end position="131"/>
    </location>
</feature>
<keyword evidence="3" id="KW-0732">Signal</keyword>
<accession>A0A836HPD1</accession>
<feature type="transmembrane region" description="Helical" evidence="2">
    <location>
        <begin position="467"/>
        <end position="491"/>
    </location>
</feature>
<evidence type="ECO:0000256" key="3">
    <source>
        <dbReference type="SAM" id="SignalP"/>
    </source>
</evidence>
<reference evidence="4 5" key="1">
    <citation type="submission" date="2021-02" db="EMBL/GenBank/DDBJ databases">
        <title>Porcisia hertigi Genome sequencing and assembly.</title>
        <authorList>
            <person name="Almutairi H."/>
            <person name="Gatherer D."/>
        </authorList>
    </citation>
    <scope>NUCLEOTIDE SEQUENCE [LARGE SCALE GENOMIC DNA]</scope>
    <source>
        <strain evidence="4 5">C119</strain>
    </source>
</reference>